<organism evidence="6 7">
    <name type="scientific">Kocuria turfanensis</name>
    <dbReference type="NCBI Taxonomy" id="388357"/>
    <lineage>
        <taxon>Bacteria</taxon>
        <taxon>Bacillati</taxon>
        <taxon>Actinomycetota</taxon>
        <taxon>Actinomycetes</taxon>
        <taxon>Micrococcales</taxon>
        <taxon>Micrococcaceae</taxon>
        <taxon>Kocuria</taxon>
    </lineage>
</organism>
<dbReference type="EMBL" id="BJZS01000115">
    <property type="protein sequence ID" value="GEO97277.1"/>
    <property type="molecule type" value="Genomic_DNA"/>
</dbReference>
<evidence type="ECO:0000256" key="3">
    <source>
        <dbReference type="SAM" id="MobiDB-lite"/>
    </source>
</evidence>
<feature type="domain" description="Glycosyltransferase subfamily 4-like N-terminal" evidence="5">
    <location>
        <begin position="49"/>
        <end position="224"/>
    </location>
</feature>
<proteinExistence type="predicted"/>
<evidence type="ECO:0000256" key="1">
    <source>
        <dbReference type="ARBA" id="ARBA00022676"/>
    </source>
</evidence>
<feature type="compositionally biased region" description="Low complexity" evidence="3">
    <location>
        <begin position="236"/>
        <end position="250"/>
    </location>
</feature>
<feature type="region of interest" description="Disordered" evidence="3">
    <location>
        <begin position="229"/>
        <end position="250"/>
    </location>
</feature>
<accession>A0A512IHY4</accession>
<dbReference type="InterPro" id="IPR001296">
    <property type="entry name" value="Glyco_trans_1"/>
</dbReference>
<evidence type="ECO:0000259" key="5">
    <source>
        <dbReference type="Pfam" id="PF13579"/>
    </source>
</evidence>
<keyword evidence="2 6" id="KW-0808">Transferase</keyword>
<evidence type="ECO:0000313" key="6">
    <source>
        <dbReference type="EMBL" id="GEO97277.1"/>
    </source>
</evidence>
<dbReference type="InterPro" id="IPR028098">
    <property type="entry name" value="Glyco_trans_4-like_N"/>
</dbReference>
<dbReference type="STRING" id="388357.GCA_001580365_01107"/>
<protein>
    <submittedName>
        <fullName evidence="6">D-inositol 3-phosphate glycosyltransferase</fullName>
    </submittedName>
</protein>
<dbReference type="PANTHER" id="PTHR12526:SF510">
    <property type="entry name" value="D-INOSITOL 3-PHOSPHATE GLYCOSYLTRANSFERASE"/>
    <property type="match status" value="1"/>
</dbReference>
<dbReference type="GO" id="GO:0016757">
    <property type="term" value="F:glycosyltransferase activity"/>
    <property type="evidence" value="ECO:0007669"/>
    <property type="project" value="UniProtKB-KW"/>
</dbReference>
<evidence type="ECO:0000256" key="2">
    <source>
        <dbReference type="ARBA" id="ARBA00022679"/>
    </source>
</evidence>
<feature type="domain" description="Glycosyl transferase family 1" evidence="4">
    <location>
        <begin position="246"/>
        <end position="410"/>
    </location>
</feature>
<gene>
    <name evidence="6" type="primary">mshA</name>
    <name evidence="6" type="ORF">KTU01_34000</name>
</gene>
<reference evidence="6 7" key="1">
    <citation type="submission" date="2019-07" db="EMBL/GenBank/DDBJ databases">
        <title>Whole genome shotgun sequence of Kocuria turfanensis NBRC 107627.</title>
        <authorList>
            <person name="Hosoyama A."/>
            <person name="Uohara A."/>
            <person name="Ohji S."/>
            <person name="Ichikawa N."/>
        </authorList>
    </citation>
    <scope>NUCLEOTIDE SEQUENCE [LARGE SCALE GENOMIC DNA]</scope>
    <source>
        <strain evidence="6 7">NBRC 107627</strain>
    </source>
</reference>
<dbReference type="AlphaFoldDB" id="A0A512IHY4"/>
<keyword evidence="7" id="KW-1185">Reference proteome</keyword>
<evidence type="ECO:0000313" key="7">
    <source>
        <dbReference type="Proteomes" id="UP000321103"/>
    </source>
</evidence>
<dbReference type="SUPFAM" id="SSF53756">
    <property type="entry name" value="UDP-Glycosyltransferase/glycogen phosphorylase"/>
    <property type="match status" value="1"/>
</dbReference>
<dbReference type="PANTHER" id="PTHR12526">
    <property type="entry name" value="GLYCOSYLTRANSFERASE"/>
    <property type="match status" value="1"/>
</dbReference>
<comment type="caution">
    <text evidence="6">The sequence shown here is derived from an EMBL/GenBank/DDBJ whole genome shotgun (WGS) entry which is preliminary data.</text>
</comment>
<dbReference type="Pfam" id="PF13579">
    <property type="entry name" value="Glyco_trans_4_4"/>
    <property type="match status" value="1"/>
</dbReference>
<name>A0A512IHY4_9MICC</name>
<dbReference type="Gene3D" id="3.40.50.2000">
    <property type="entry name" value="Glycogen Phosphorylase B"/>
    <property type="match status" value="2"/>
</dbReference>
<keyword evidence="1" id="KW-0328">Glycosyltransferase</keyword>
<evidence type="ECO:0000259" key="4">
    <source>
        <dbReference type="Pfam" id="PF00534"/>
    </source>
</evidence>
<sequence length="450" mass="47478">MAGGYQRAPTRGGVRAGDYSGAVSDAPLHVLLISLHTSPLEQPGSGDAGGMNVYVHQLAGALVDAGHTVDMATLDRDPGAPRTAGMRASRIREGLRLLTVSLPGAAGAAKEDLPGLTGAFAEVLRAEASRPDVVHAHYWLSGAVGRELADDWRVPLVLTLHTTALGKNLRTRADEGLEPAARAEAEAELIARAEATVVNTRTEALQMVELYDADPARLTVIMPGVDLSAFSPPEPGGNRRAGPRPGSPGRPLRVLFAGRLQALKGPHVLVDALARIRADAPGVPVELEIVGVGTRRFTAGLQQQVRELGLEDAVGFGPALPAPQLAERMRRADVVAVPSSSETFGLVALEAQACGTPVLATDVDGLRTAVLDGVTGRLVADRDPASWAHALLGLGRDPEALARMGAAAARRAREHSWERTALATAEVYARVRDRVRVRHGSRWCVNTLER</sequence>
<dbReference type="Pfam" id="PF00534">
    <property type="entry name" value="Glycos_transf_1"/>
    <property type="match status" value="1"/>
</dbReference>
<dbReference type="Proteomes" id="UP000321103">
    <property type="component" value="Unassembled WGS sequence"/>
</dbReference>